<reference evidence="9 10" key="1">
    <citation type="submission" date="2020-07" db="EMBL/GenBank/DDBJ databases">
        <title>Alkalicella. sp. LB2 genome.</title>
        <authorList>
            <person name="Postec A."/>
            <person name="Quemeneur M."/>
        </authorList>
    </citation>
    <scope>NUCLEOTIDE SEQUENCE [LARGE SCALE GENOMIC DNA]</scope>
    <source>
        <strain evidence="9 10">LB2</strain>
    </source>
</reference>
<dbReference type="AlphaFoldDB" id="A0A7G9W9X7"/>
<name>A0A7G9W9X7_ALKCA</name>
<dbReference type="Proteomes" id="UP000516160">
    <property type="component" value="Chromosome"/>
</dbReference>
<keyword evidence="6" id="KW-0067">ATP-binding</keyword>
<evidence type="ECO:0000256" key="2">
    <source>
        <dbReference type="ARBA" id="ARBA00005124"/>
    </source>
</evidence>
<dbReference type="EC" id="6.3.1.20" evidence="3"/>
<proteinExistence type="predicted"/>
<dbReference type="InterPro" id="IPR045864">
    <property type="entry name" value="aa-tRNA-synth_II/BPL/LPL"/>
</dbReference>
<dbReference type="EMBL" id="CP058559">
    <property type="protein sequence ID" value="QNO15489.1"/>
    <property type="molecule type" value="Genomic_DNA"/>
</dbReference>
<dbReference type="GO" id="GO:0005524">
    <property type="term" value="F:ATP binding"/>
    <property type="evidence" value="ECO:0007669"/>
    <property type="project" value="UniProtKB-KW"/>
</dbReference>
<dbReference type="SUPFAM" id="SSF82649">
    <property type="entry name" value="SufE/NifU"/>
    <property type="match status" value="1"/>
</dbReference>
<organism evidence="9 10">
    <name type="scientific">Alkalicella caledoniensis</name>
    <dbReference type="NCBI Taxonomy" id="2731377"/>
    <lineage>
        <taxon>Bacteria</taxon>
        <taxon>Bacillati</taxon>
        <taxon>Bacillota</taxon>
        <taxon>Clostridia</taxon>
        <taxon>Eubacteriales</taxon>
        <taxon>Proteinivoracaceae</taxon>
        <taxon>Alkalicella</taxon>
    </lineage>
</organism>
<dbReference type="PANTHER" id="PTHR12561:SF3">
    <property type="entry name" value="LIPOYLTRANSFERASE 1, MITOCHONDRIAL"/>
    <property type="match status" value="1"/>
</dbReference>
<evidence type="ECO:0000256" key="6">
    <source>
        <dbReference type="ARBA" id="ARBA00022840"/>
    </source>
</evidence>
<gene>
    <name evidence="9" type="ORF">HYG86_12285</name>
</gene>
<comment type="pathway">
    <text evidence="2">Protein modification; protein lipoylation via exogenous pathway; protein N(6)-(lipoyl)lysine from lipoate: step 1/2.</text>
</comment>
<dbReference type="SUPFAM" id="SSF55681">
    <property type="entry name" value="Class II aaRS and biotin synthetases"/>
    <property type="match status" value="1"/>
</dbReference>
<protein>
    <recommendedName>
        <fullName evidence="3">lipoate--protein ligase</fullName>
        <ecNumber evidence="3">6.3.1.20</ecNumber>
    </recommendedName>
</protein>
<dbReference type="GO" id="GO:0005737">
    <property type="term" value="C:cytoplasm"/>
    <property type="evidence" value="ECO:0007669"/>
    <property type="project" value="TreeGrafter"/>
</dbReference>
<dbReference type="InterPro" id="IPR019491">
    <property type="entry name" value="Lipoate_protein_ligase_C"/>
</dbReference>
<dbReference type="Pfam" id="PF21948">
    <property type="entry name" value="LplA-B_cat"/>
    <property type="match status" value="1"/>
</dbReference>
<evidence type="ECO:0000256" key="5">
    <source>
        <dbReference type="ARBA" id="ARBA00022741"/>
    </source>
</evidence>
<dbReference type="Gene3D" id="3.30.390.50">
    <property type="entry name" value="CO dehydrogenase flavoprotein, C-terminal domain"/>
    <property type="match status" value="1"/>
</dbReference>
<evidence type="ECO:0000259" key="8">
    <source>
        <dbReference type="PROSITE" id="PS51733"/>
    </source>
</evidence>
<dbReference type="NCBIfam" id="TIGR00545">
    <property type="entry name" value="lipoyltrans"/>
    <property type="match status" value="1"/>
</dbReference>
<evidence type="ECO:0000313" key="9">
    <source>
        <dbReference type="EMBL" id="QNO15489.1"/>
    </source>
</evidence>
<comment type="catalytic activity">
    <reaction evidence="7">
        <text>L-lysyl-[lipoyl-carrier protein] + (R)-lipoate + ATP = N(6)-[(R)-lipoyl]-L-lysyl-[lipoyl-carrier protein] + AMP + diphosphate + H(+)</text>
        <dbReference type="Rhea" id="RHEA:49288"/>
        <dbReference type="Rhea" id="RHEA-COMP:10500"/>
        <dbReference type="Rhea" id="RHEA-COMP:10502"/>
        <dbReference type="ChEBI" id="CHEBI:15378"/>
        <dbReference type="ChEBI" id="CHEBI:29969"/>
        <dbReference type="ChEBI" id="CHEBI:30616"/>
        <dbReference type="ChEBI" id="CHEBI:33019"/>
        <dbReference type="ChEBI" id="CHEBI:83088"/>
        <dbReference type="ChEBI" id="CHEBI:83099"/>
        <dbReference type="ChEBI" id="CHEBI:456215"/>
        <dbReference type="EC" id="6.3.1.20"/>
    </reaction>
</comment>
<evidence type="ECO:0000256" key="7">
    <source>
        <dbReference type="ARBA" id="ARBA00048037"/>
    </source>
</evidence>
<keyword evidence="10" id="KW-1185">Reference proteome</keyword>
<keyword evidence="5" id="KW-0547">Nucleotide-binding</keyword>
<comment type="pathway">
    <text evidence="1">Protein modification; protein lipoylation via exogenous pathway; protein N(6)-(lipoyl)lysine from lipoate: step 2/2.</text>
</comment>
<evidence type="ECO:0000256" key="4">
    <source>
        <dbReference type="ARBA" id="ARBA00022598"/>
    </source>
</evidence>
<dbReference type="InterPro" id="IPR004562">
    <property type="entry name" value="LipoylTrfase_LipoateP_Ligase"/>
</dbReference>
<dbReference type="GO" id="GO:0009249">
    <property type="term" value="P:protein lipoylation"/>
    <property type="evidence" value="ECO:0007669"/>
    <property type="project" value="InterPro"/>
</dbReference>
<evidence type="ECO:0000256" key="1">
    <source>
        <dbReference type="ARBA" id="ARBA00005085"/>
    </source>
</evidence>
<keyword evidence="4 9" id="KW-0436">Ligase</keyword>
<dbReference type="Gene3D" id="3.30.930.10">
    <property type="entry name" value="Bira Bifunctional Protein, Domain 2"/>
    <property type="match status" value="1"/>
</dbReference>
<feature type="domain" description="BPL/LPL catalytic" evidence="8">
    <location>
        <begin position="33"/>
        <end position="216"/>
    </location>
</feature>
<dbReference type="GO" id="GO:0017118">
    <property type="term" value="F:lipoyltransferase activity"/>
    <property type="evidence" value="ECO:0007669"/>
    <property type="project" value="TreeGrafter"/>
</dbReference>
<dbReference type="PANTHER" id="PTHR12561">
    <property type="entry name" value="LIPOATE-PROTEIN LIGASE"/>
    <property type="match status" value="1"/>
</dbReference>
<dbReference type="PROSITE" id="PS51733">
    <property type="entry name" value="BPL_LPL_CATALYTIC"/>
    <property type="match status" value="1"/>
</dbReference>
<dbReference type="InterPro" id="IPR004143">
    <property type="entry name" value="BPL_LPL_catalytic"/>
</dbReference>
<dbReference type="GO" id="GO:0016979">
    <property type="term" value="F:lipoate-protein ligase activity"/>
    <property type="evidence" value="ECO:0007669"/>
    <property type="project" value="UniProtKB-EC"/>
</dbReference>
<dbReference type="CDD" id="cd16443">
    <property type="entry name" value="LplA"/>
    <property type="match status" value="1"/>
</dbReference>
<evidence type="ECO:0000256" key="3">
    <source>
        <dbReference type="ARBA" id="ARBA00012367"/>
    </source>
</evidence>
<dbReference type="Pfam" id="PF10437">
    <property type="entry name" value="Lip_prot_lig_C"/>
    <property type="match status" value="1"/>
</dbReference>
<accession>A0A7G9W9X7</accession>
<dbReference type="UniPathway" id="UPA00537">
    <property type="reaction ID" value="UER00594"/>
</dbReference>
<sequence>MSNNILVTKTFMSTSYDPWYNLALEEYLLNQVQKGEVYLYLWQNQNTVVIGRNQNPWRECKCKELEEQDGKLARRLSGGGAVYHDLGNLNFTFIMDKKIYDLKRQLDVIIQALKKLGIHAEFSGRNDILVHGKKFSGNAYYYRKLVAYHHGTIMVDVDFSKLAGFLQVSKEKIESKGIKSVESRVVNLKEIQPELTLESLKEALLESFVEEYGGTGERIQLKDTEEVAKFQEKYSSWEWRYGETPKFDLTLSNRFPWGGVEIGLQLRNANVVSAKIFSDSLEPDIIEEVAKKLTNVKFDVRSMVDSIVSIEAKSDKEAEILADLSEWIKVKSF</sequence>
<dbReference type="RefSeq" id="WP_213165851.1">
    <property type="nucleotide sequence ID" value="NZ_CP058559.1"/>
</dbReference>
<dbReference type="KEGG" id="acae:HYG86_12285"/>
<evidence type="ECO:0000313" key="10">
    <source>
        <dbReference type="Proteomes" id="UP000516160"/>
    </source>
</evidence>